<accession>A0A128FH51</accession>
<dbReference type="EMBL" id="FIZY01000039">
    <property type="protein sequence ID" value="CZF85591.1"/>
    <property type="molecule type" value="Genomic_DNA"/>
</dbReference>
<reference evidence="2" key="1">
    <citation type="submission" date="2016-02" db="EMBL/GenBank/DDBJ databases">
        <authorList>
            <person name="Rodrigo-Torres Lidia"/>
            <person name="Arahal R.David."/>
        </authorList>
    </citation>
    <scope>NUCLEOTIDE SEQUENCE [LARGE SCALE GENOMIC DNA]</scope>
    <source>
        <strain evidence="2">CECT 8713</strain>
    </source>
</reference>
<organism evidence="1 2">
    <name type="scientific">Grimontia marina</name>
    <dbReference type="NCBI Taxonomy" id="646534"/>
    <lineage>
        <taxon>Bacteria</taxon>
        <taxon>Pseudomonadati</taxon>
        <taxon>Pseudomonadota</taxon>
        <taxon>Gammaproteobacteria</taxon>
        <taxon>Vibrionales</taxon>
        <taxon>Vibrionaceae</taxon>
        <taxon>Grimontia</taxon>
    </lineage>
</organism>
<dbReference type="InterPro" id="IPR018668">
    <property type="entry name" value="DNA-binding_VF530-like"/>
</dbReference>
<dbReference type="Proteomes" id="UP000073601">
    <property type="component" value="Unassembled WGS sequence"/>
</dbReference>
<evidence type="ECO:0008006" key="3">
    <source>
        <dbReference type="Google" id="ProtNLM"/>
    </source>
</evidence>
<evidence type="ECO:0000313" key="2">
    <source>
        <dbReference type="Proteomes" id="UP000073601"/>
    </source>
</evidence>
<dbReference type="InterPro" id="IPR036361">
    <property type="entry name" value="SAP_dom_sf"/>
</dbReference>
<dbReference type="AlphaFoldDB" id="A0A128FH51"/>
<proteinExistence type="predicted"/>
<dbReference type="OrthoDB" id="9806870at2"/>
<dbReference type="Pfam" id="PF09905">
    <property type="entry name" value="VF530"/>
    <property type="match status" value="1"/>
</dbReference>
<keyword evidence="2" id="KW-1185">Reference proteome</keyword>
<sequence length="93" mass="10709">MNHQPNNPLHGVKLEQIINKLVEHYGWQALGNEIAINCFRSDPSVKSSLKFLRKTPWAREKVEQLYVDTFFGENQADKADPWASALKKIDKES</sequence>
<name>A0A128FH51_9GAMM</name>
<protein>
    <recommendedName>
        <fullName evidence="3">DUF2132 domain-containing protein</fullName>
    </recommendedName>
</protein>
<dbReference type="Gene3D" id="1.10.720.30">
    <property type="entry name" value="SAP domain"/>
    <property type="match status" value="1"/>
</dbReference>
<dbReference type="GO" id="GO:0003677">
    <property type="term" value="F:DNA binding"/>
    <property type="evidence" value="ECO:0007669"/>
    <property type="project" value="InterPro"/>
</dbReference>
<gene>
    <name evidence="1" type="ORF">GMA8713_03634</name>
</gene>
<evidence type="ECO:0000313" key="1">
    <source>
        <dbReference type="EMBL" id="CZF85591.1"/>
    </source>
</evidence>